<organism evidence="1">
    <name type="scientific">Desertifilum tharense IPPAS B-1220</name>
    <dbReference type="NCBI Taxonomy" id="1781255"/>
    <lineage>
        <taxon>Bacteria</taxon>
        <taxon>Bacillati</taxon>
        <taxon>Cyanobacteriota</taxon>
        <taxon>Cyanophyceae</taxon>
        <taxon>Desertifilales</taxon>
        <taxon>Desertifilaceae</taxon>
        <taxon>Desertifilum</taxon>
    </lineage>
</organism>
<gene>
    <name evidence="1" type="ORF">BH720_12955</name>
</gene>
<name>A0A1E5QJK9_9CYAN</name>
<evidence type="ECO:0000313" key="1">
    <source>
        <dbReference type="EMBL" id="OEJ74781.1"/>
    </source>
</evidence>
<protein>
    <submittedName>
        <fullName evidence="1">Uncharacterized protein</fullName>
    </submittedName>
</protein>
<reference evidence="1" key="1">
    <citation type="submission" date="2016-09" db="EMBL/GenBank/DDBJ databases">
        <title>Draft genome of thermotolerant cyanobacterium Desertifilum sp. strain IPPAS B-1220.</title>
        <authorList>
            <person name="Sinetova M.A."/>
            <person name="Bolakhan K."/>
            <person name="Zayadan B.K."/>
            <person name="Mironov K.S."/>
            <person name="Ustinova V."/>
            <person name="Kupriyanova E.V."/>
            <person name="Sidorov R.A."/>
            <person name="Skrypnik A.N."/>
            <person name="Gogoleva N.E."/>
            <person name="Gogolev Y.V."/>
            <person name="Los D.A."/>
        </authorList>
    </citation>
    <scope>NUCLEOTIDE SEQUENCE [LARGE SCALE GENOMIC DNA]</scope>
    <source>
        <strain evidence="1">IPPAS B-1220</strain>
    </source>
</reference>
<proteinExistence type="predicted"/>
<dbReference type="EMBL" id="MJGC01000061">
    <property type="protein sequence ID" value="OEJ74781.1"/>
    <property type="molecule type" value="Genomic_DNA"/>
</dbReference>
<dbReference type="STRING" id="1781255.BH720_12955"/>
<comment type="caution">
    <text evidence="1">The sequence shown here is derived from an EMBL/GenBank/DDBJ whole genome shotgun (WGS) entry which is preliminary data.</text>
</comment>
<accession>A0A1E5QJK9</accession>
<sequence length="77" mass="8777">MTQQSPFPNIENVKQTSTKIKELCSRADAEILILDHLIAQLEAQNSSSPLSFYRLKEAKRFLKLESPTEQSPESSRQ</sequence>
<dbReference type="AlphaFoldDB" id="A0A1E5QJK9"/>